<dbReference type="EMBL" id="JAOXLN010000002">
    <property type="protein sequence ID" value="MDZ5084573.1"/>
    <property type="molecule type" value="Genomic_DNA"/>
</dbReference>
<sequence>MPTLPWTQPKRSASLRDEVVVMASRFQLGRWRDVIPFLLAALQIRRQMLRSPGVVGVSLIAKPFAKTFYTLSAWNDRDALDSAVAQQPHLDVMTRFRTRTKGSVFVFWPLGGTHLPPRWDDARSRLDEEARRATPRSRSR</sequence>
<evidence type="ECO:0000313" key="1">
    <source>
        <dbReference type="EMBL" id="MDZ5084573.1"/>
    </source>
</evidence>
<reference evidence="1 2" key="1">
    <citation type="journal article" date="2021" name="Chemosphere">
        <title>Bioballs carrying a syntrophic Rhodococcus and Mycolicibacterium consortium for simultaneous sorption and biodegradation of fuel oil in contaminated freshwater.</title>
        <authorList>
            <person name="Naloka K."/>
            <person name="Polrit D."/>
            <person name="Muangchinda C."/>
            <person name="Thoetkiattikul H."/>
            <person name="Pinyakong O."/>
        </authorList>
    </citation>
    <scope>NUCLEOTIDE SEQUENCE [LARGE SCALE GENOMIC DNA]</scope>
    <source>
        <strain evidence="1 2">J101</strain>
    </source>
</reference>
<gene>
    <name evidence="1" type="ORF">OHX15_04170</name>
</gene>
<dbReference type="Proteomes" id="UP001289645">
    <property type="component" value="Unassembled WGS sequence"/>
</dbReference>
<name>A0ACC6MCC6_MYCPF</name>
<keyword evidence="2" id="KW-1185">Reference proteome</keyword>
<proteinExistence type="predicted"/>
<organism evidence="1 2">
    <name type="scientific">Mycolicibacterium parafortuitum</name>
    <name type="common">Mycobacterium parafortuitum</name>
    <dbReference type="NCBI Taxonomy" id="39692"/>
    <lineage>
        <taxon>Bacteria</taxon>
        <taxon>Bacillati</taxon>
        <taxon>Actinomycetota</taxon>
        <taxon>Actinomycetes</taxon>
        <taxon>Mycobacteriales</taxon>
        <taxon>Mycobacteriaceae</taxon>
        <taxon>Mycolicibacterium</taxon>
    </lineage>
</organism>
<accession>A0ACC6MCC6</accession>
<protein>
    <submittedName>
        <fullName evidence="1">Uncharacterized protein</fullName>
    </submittedName>
</protein>
<comment type="caution">
    <text evidence="1">The sequence shown here is derived from an EMBL/GenBank/DDBJ whole genome shotgun (WGS) entry which is preliminary data.</text>
</comment>
<evidence type="ECO:0000313" key="2">
    <source>
        <dbReference type="Proteomes" id="UP001289645"/>
    </source>
</evidence>